<dbReference type="Gene3D" id="2.40.50.100">
    <property type="match status" value="1"/>
</dbReference>
<dbReference type="GO" id="GO:0015562">
    <property type="term" value="F:efflux transmembrane transporter activity"/>
    <property type="evidence" value="ECO:0007669"/>
    <property type="project" value="TreeGrafter"/>
</dbReference>
<sequence>MGNNSIRYSLIAVLLIALAFSFSGEKQSDFDFYTIEEVGPKQLELIVEASGSIEAISAVEIKSKASGEILYLGAEVGDFIQKGDVLARIDQRTPSNALSQAQADLDVAKVRLGNADSQLKRGIELHKSKSISDKAFEDIQEQHATAKAQQVRAEVFLENAKIALDDTLVRSPIKGTVIFRPVEMGQVITSPTAAVGGGTLLMTMADLNQVRVRAVVDEIDVGKISLDQEVTLRVSAFRDKKFTGTVSKVEPRGQDVQNVTTFPVLIDIENKENLLLLGMNTEVEIEILNEKASLAVPSGSLRTRKDISFVAALVGVLKEDIKDFLSTRQEDEGFTKFVVIKDTNKGPALTWVKVGSTDFQNVEVLDGLSVGDKVYVLPSEGLVRSQEEFGERLRERARR</sequence>
<dbReference type="PANTHER" id="PTHR30469:SF33">
    <property type="entry name" value="SLR1207 PROTEIN"/>
    <property type="match status" value="1"/>
</dbReference>
<dbReference type="Gene3D" id="2.40.30.170">
    <property type="match status" value="1"/>
</dbReference>
<dbReference type="Pfam" id="PF25917">
    <property type="entry name" value="BSH_RND"/>
    <property type="match status" value="1"/>
</dbReference>
<dbReference type="AlphaFoldDB" id="A0A381VRR1"/>
<name>A0A381VRR1_9ZZZZ</name>
<reference evidence="3" key="1">
    <citation type="submission" date="2018-05" db="EMBL/GenBank/DDBJ databases">
        <authorList>
            <person name="Lanie J.A."/>
            <person name="Ng W.-L."/>
            <person name="Kazmierczak K.M."/>
            <person name="Andrzejewski T.M."/>
            <person name="Davidsen T.M."/>
            <person name="Wayne K.J."/>
            <person name="Tettelin H."/>
            <person name="Glass J.I."/>
            <person name="Rusch D."/>
            <person name="Podicherti R."/>
            <person name="Tsui H.-C.T."/>
            <person name="Winkler M.E."/>
        </authorList>
    </citation>
    <scope>NUCLEOTIDE SEQUENCE</scope>
</reference>
<accession>A0A381VRR1</accession>
<dbReference type="InterPro" id="IPR058625">
    <property type="entry name" value="MdtA-like_BSH"/>
</dbReference>
<dbReference type="NCBIfam" id="TIGR01730">
    <property type="entry name" value="RND_mfp"/>
    <property type="match status" value="1"/>
</dbReference>
<dbReference type="InterPro" id="IPR058636">
    <property type="entry name" value="Beta-barrel_YknX"/>
</dbReference>
<dbReference type="EMBL" id="UINC01009415">
    <property type="protein sequence ID" value="SVA42233.1"/>
    <property type="molecule type" value="Genomic_DNA"/>
</dbReference>
<dbReference type="GO" id="GO:1990281">
    <property type="term" value="C:efflux pump complex"/>
    <property type="evidence" value="ECO:0007669"/>
    <property type="project" value="TreeGrafter"/>
</dbReference>
<dbReference type="InterPro" id="IPR006143">
    <property type="entry name" value="RND_pump_MFP"/>
</dbReference>
<evidence type="ECO:0000259" key="1">
    <source>
        <dbReference type="Pfam" id="PF25917"/>
    </source>
</evidence>
<evidence type="ECO:0000259" key="2">
    <source>
        <dbReference type="Pfam" id="PF25990"/>
    </source>
</evidence>
<feature type="domain" description="Multidrug resistance protein MdtA-like barrel-sandwich hybrid" evidence="1">
    <location>
        <begin position="58"/>
        <end position="193"/>
    </location>
</feature>
<gene>
    <name evidence="3" type="ORF">METZ01_LOCUS95087</name>
</gene>
<dbReference type="SUPFAM" id="SSF111369">
    <property type="entry name" value="HlyD-like secretion proteins"/>
    <property type="match status" value="1"/>
</dbReference>
<feature type="domain" description="YknX-like beta-barrel" evidence="2">
    <location>
        <begin position="211"/>
        <end position="285"/>
    </location>
</feature>
<dbReference type="Gene3D" id="1.10.287.470">
    <property type="entry name" value="Helix hairpin bin"/>
    <property type="match status" value="1"/>
</dbReference>
<organism evidence="3">
    <name type="scientific">marine metagenome</name>
    <dbReference type="NCBI Taxonomy" id="408172"/>
    <lineage>
        <taxon>unclassified sequences</taxon>
        <taxon>metagenomes</taxon>
        <taxon>ecological metagenomes</taxon>
    </lineage>
</organism>
<proteinExistence type="predicted"/>
<protein>
    <submittedName>
        <fullName evidence="3">Uncharacterized protein</fullName>
    </submittedName>
</protein>
<evidence type="ECO:0000313" key="3">
    <source>
        <dbReference type="EMBL" id="SVA42233.1"/>
    </source>
</evidence>
<dbReference type="PANTHER" id="PTHR30469">
    <property type="entry name" value="MULTIDRUG RESISTANCE PROTEIN MDTA"/>
    <property type="match status" value="1"/>
</dbReference>
<dbReference type="Pfam" id="PF25990">
    <property type="entry name" value="Beta-barrel_YknX"/>
    <property type="match status" value="1"/>
</dbReference>